<feature type="transmembrane region" description="Helical" evidence="1">
    <location>
        <begin position="165"/>
        <end position="186"/>
    </location>
</feature>
<feature type="transmembrane region" description="Helical" evidence="1">
    <location>
        <begin position="60"/>
        <end position="80"/>
    </location>
</feature>
<comment type="caution">
    <text evidence="1">Lacks conserved residue(s) required for the propagation of feature annotation.</text>
</comment>
<dbReference type="NCBIfam" id="TIGR00056">
    <property type="entry name" value="MlaE family lipid ABC transporter permease subunit"/>
    <property type="match status" value="1"/>
</dbReference>
<accession>A0A0F3GL81</accession>
<organism evidence="2 3">
    <name type="scientific">Candidatus Magnetobacterium bavaricum</name>
    <dbReference type="NCBI Taxonomy" id="29290"/>
    <lineage>
        <taxon>Bacteria</taxon>
        <taxon>Pseudomonadati</taxon>
        <taxon>Nitrospirota</taxon>
        <taxon>Thermodesulfovibrionia</taxon>
        <taxon>Thermodesulfovibrionales</taxon>
        <taxon>Candidatus Magnetobacteriaceae</taxon>
        <taxon>Candidatus Magnetobacterium</taxon>
    </lineage>
</organism>
<dbReference type="GO" id="GO:0005548">
    <property type="term" value="F:phospholipid transporter activity"/>
    <property type="evidence" value="ECO:0007669"/>
    <property type="project" value="TreeGrafter"/>
</dbReference>
<dbReference type="Pfam" id="PF02405">
    <property type="entry name" value="MlaE"/>
    <property type="match status" value="1"/>
</dbReference>
<name>A0A0F3GL81_9BACT</name>
<keyword evidence="1" id="KW-0472">Membrane</keyword>
<evidence type="ECO:0000313" key="3">
    <source>
        <dbReference type="Proteomes" id="UP000033423"/>
    </source>
</evidence>
<comment type="similarity">
    <text evidence="1">Belongs to the MlaE permease family.</text>
</comment>
<feature type="transmembrane region" description="Helical" evidence="1">
    <location>
        <begin position="246"/>
        <end position="267"/>
    </location>
</feature>
<dbReference type="AlphaFoldDB" id="A0A0F3GL81"/>
<dbReference type="InterPro" id="IPR003453">
    <property type="entry name" value="ABC_MlaE_roteobac"/>
</dbReference>
<keyword evidence="1" id="KW-0812">Transmembrane</keyword>
<keyword evidence="1" id="KW-1133">Transmembrane helix</keyword>
<dbReference type="InterPro" id="IPR030802">
    <property type="entry name" value="Permease_MalE"/>
</dbReference>
<gene>
    <name evidence="2" type="ORF">MBAV_005220</name>
</gene>
<proteinExistence type="inferred from homology"/>
<dbReference type="PANTHER" id="PTHR30188">
    <property type="entry name" value="ABC TRANSPORTER PERMEASE PROTEIN-RELATED"/>
    <property type="match status" value="1"/>
</dbReference>
<keyword evidence="3" id="KW-1185">Reference proteome</keyword>
<dbReference type="PANTHER" id="PTHR30188:SF3">
    <property type="entry name" value="ABC TRANSPORTER PERMEASE"/>
    <property type="match status" value="1"/>
</dbReference>
<evidence type="ECO:0000313" key="2">
    <source>
        <dbReference type="EMBL" id="KJU82587.1"/>
    </source>
</evidence>
<feature type="transmembrane region" description="Helical" evidence="1">
    <location>
        <begin position="206"/>
        <end position="226"/>
    </location>
</feature>
<sequence length="268" mass="29379">MPLRVEGFFGLIGRKTLSVLNNVHEVSCLINDVFYWMLISPLRGKPIRFRAVITEIVRTGYNAIPIVVVIAFFVGVILALQSAYQLRRFGALIYVADLVGVSITRELGPIITAIIVAGRSGSAFAAEIGSMKAAEEVDALNTMGINPVRFLVVPKLIALMLMQPALTAFFDLIGMLGGFTLAVSILEIYPYSYYVETINALSIKDLLTGLVKAWAFGVVITLVGAYHGFKVNAGAEEVGMRTTASVVSSIFLVIFFDFFFTTLFYYFL</sequence>
<evidence type="ECO:0000256" key="1">
    <source>
        <dbReference type="RuleBase" id="RU362044"/>
    </source>
</evidence>
<dbReference type="Proteomes" id="UP000033423">
    <property type="component" value="Unassembled WGS sequence"/>
</dbReference>
<comment type="caution">
    <text evidence="2">The sequence shown here is derived from an EMBL/GenBank/DDBJ whole genome shotgun (WGS) entry which is preliminary data.</text>
</comment>
<protein>
    <submittedName>
        <fullName evidence="2">Toluene ABC transporter permease</fullName>
    </submittedName>
</protein>
<reference evidence="2 3" key="1">
    <citation type="submission" date="2015-02" db="EMBL/GenBank/DDBJ databases">
        <title>Single-cell genomics of uncultivated deep-branching MTB reveals a conserved set of magnetosome genes.</title>
        <authorList>
            <person name="Kolinko S."/>
            <person name="Richter M."/>
            <person name="Glockner F.O."/>
            <person name="Brachmann A."/>
            <person name="Schuler D."/>
        </authorList>
    </citation>
    <scope>NUCLEOTIDE SEQUENCE [LARGE SCALE GENOMIC DNA]</scope>
    <source>
        <strain evidence="2">TM-1</strain>
    </source>
</reference>
<dbReference type="EMBL" id="LACI01002253">
    <property type="protein sequence ID" value="KJU82587.1"/>
    <property type="molecule type" value="Genomic_DNA"/>
</dbReference>
<dbReference type="GO" id="GO:0043190">
    <property type="term" value="C:ATP-binding cassette (ABC) transporter complex"/>
    <property type="evidence" value="ECO:0007669"/>
    <property type="project" value="InterPro"/>
</dbReference>